<dbReference type="Gene3D" id="2.102.10.10">
    <property type="entry name" value="Rieske [2Fe-2S] iron-sulphur domain"/>
    <property type="match status" value="1"/>
</dbReference>
<proteinExistence type="predicted"/>
<dbReference type="InterPro" id="IPR017941">
    <property type="entry name" value="Rieske_2Fe-2S"/>
</dbReference>
<sequence length="83" mass="8801">MADFEKVIKVGDLQPGEMVRVEVGLNPVLLGNVNGEYFAVGNTCPHAELSILDDKGTLDGNEAECPYHGSIFDVKTGAVIQGP</sequence>
<keyword evidence="3" id="KW-0408">Iron</keyword>
<dbReference type="SUPFAM" id="SSF50022">
    <property type="entry name" value="ISP domain"/>
    <property type="match status" value="1"/>
</dbReference>
<evidence type="ECO:0000256" key="4">
    <source>
        <dbReference type="ARBA" id="ARBA00023014"/>
    </source>
</evidence>
<dbReference type="PROSITE" id="PS51296">
    <property type="entry name" value="RIESKE"/>
    <property type="match status" value="1"/>
</dbReference>
<organism evidence="6">
    <name type="scientific">marine metagenome</name>
    <dbReference type="NCBI Taxonomy" id="408172"/>
    <lineage>
        <taxon>unclassified sequences</taxon>
        <taxon>metagenomes</taxon>
        <taxon>ecological metagenomes</taxon>
    </lineage>
</organism>
<dbReference type="InterPro" id="IPR036922">
    <property type="entry name" value="Rieske_2Fe-2S_sf"/>
</dbReference>
<reference evidence="6" key="1">
    <citation type="submission" date="2018-05" db="EMBL/GenBank/DDBJ databases">
        <authorList>
            <person name="Lanie J.A."/>
            <person name="Ng W.-L."/>
            <person name="Kazmierczak K.M."/>
            <person name="Andrzejewski T.M."/>
            <person name="Davidsen T.M."/>
            <person name="Wayne K.J."/>
            <person name="Tettelin H."/>
            <person name="Glass J.I."/>
            <person name="Rusch D."/>
            <person name="Podicherti R."/>
            <person name="Tsui H.-C.T."/>
            <person name="Winkler M.E."/>
        </authorList>
    </citation>
    <scope>NUCLEOTIDE SEQUENCE</scope>
</reference>
<name>A0A383BP79_9ZZZZ</name>
<dbReference type="GO" id="GO:0046872">
    <property type="term" value="F:metal ion binding"/>
    <property type="evidence" value="ECO:0007669"/>
    <property type="project" value="UniProtKB-KW"/>
</dbReference>
<keyword evidence="2" id="KW-0479">Metal-binding</keyword>
<evidence type="ECO:0000259" key="5">
    <source>
        <dbReference type="PROSITE" id="PS51296"/>
    </source>
</evidence>
<dbReference type="GO" id="GO:0051537">
    <property type="term" value="F:2 iron, 2 sulfur cluster binding"/>
    <property type="evidence" value="ECO:0007669"/>
    <property type="project" value="UniProtKB-KW"/>
</dbReference>
<evidence type="ECO:0000256" key="1">
    <source>
        <dbReference type="ARBA" id="ARBA00022714"/>
    </source>
</evidence>
<evidence type="ECO:0000256" key="3">
    <source>
        <dbReference type="ARBA" id="ARBA00023004"/>
    </source>
</evidence>
<feature type="domain" description="Rieske" evidence="5">
    <location>
        <begin position="5"/>
        <end position="83"/>
    </location>
</feature>
<dbReference type="EMBL" id="UINC01202309">
    <property type="protein sequence ID" value="SVE22046.1"/>
    <property type="molecule type" value="Genomic_DNA"/>
</dbReference>
<dbReference type="AlphaFoldDB" id="A0A383BP79"/>
<keyword evidence="4" id="KW-0411">Iron-sulfur</keyword>
<dbReference type="Pfam" id="PF00355">
    <property type="entry name" value="Rieske"/>
    <property type="match status" value="1"/>
</dbReference>
<keyword evidence="1" id="KW-0001">2Fe-2S</keyword>
<feature type="non-terminal residue" evidence="6">
    <location>
        <position position="83"/>
    </location>
</feature>
<accession>A0A383BP79</accession>
<evidence type="ECO:0000313" key="6">
    <source>
        <dbReference type="EMBL" id="SVE22046.1"/>
    </source>
</evidence>
<evidence type="ECO:0000256" key="2">
    <source>
        <dbReference type="ARBA" id="ARBA00022723"/>
    </source>
</evidence>
<gene>
    <name evidence="6" type="ORF">METZ01_LOCUS474900</name>
</gene>
<protein>
    <recommendedName>
        <fullName evidence="5">Rieske domain-containing protein</fullName>
    </recommendedName>
</protein>